<reference evidence="2" key="1">
    <citation type="submission" date="2021-01" db="EMBL/GenBank/DDBJ databases">
        <authorList>
            <person name="Corre E."/>
            <person name="Pelletier E."/>
            <person name="Niang G."/>
            <person name="Scheremetjew M."/>
            <person name="Finn R."/>
            <person name="Kale V."/>
            <person name="Holt S."/>
            <person name="Cochrane G."/>
            <person name="Meng A."/>
            <person name="Brown T."/>
            <person name="Cohen L."/>
        </authorList>
    </citation>
    <scope>NUCLEOTIDE SEQUENCE</scope>
    <source>
        <strain evidence="2">CCMP1320</strain>
    </source>
</reference>
<feature type="region of interest" description="Disordered" evidence="1">
    <location>
        <begin position="255"/>
        <end position="293"/>
    </location>
</feature>
<evidence type="ECO:0000256" key="1">
    <source>
        <dbReference type="SAM" id="MobiDB-lite"/>
    </source>
</evidence>
<sequence>MEQKEQVQGCSGPRIEGGPCLQDDCMPSSIGAEDFAWDPTMASCCIEDLKNQRKGEAIRQKLLAVDPTRSRAPVIHSSMPSVLQEALAPGSAQTAALEAAAGEGEGHSEDEELAALRERRKGELRQRMQQHSRAQALGYGQLNDVTGAQLMERLESSSGCSVCHCAVEGFEPSNQLDQHLEALAHQHQGTLFMRTLVGHKSPLRAQLSLPSVPALVCFRNGAVVGRTGLLTFGPPDEVLEELVVDYLKRLGVLRQPGGAKQSPASRAAPGGMMSSGSEDDEEGRGDQESWKNPPCEVCGRCYPHEHVKAIYREHHSSDEEGSNFD</sequence>
<dbReference type="EMBL" id="HBIP01018380">
    <property type="protein sequence ID" value="CAE0495775.1"/>
    <property type="molecule type" value="Transcribed_RNA"/>
</dbReference>
<name>A0A7S3VMJ7_DUNTE</name>
<accession>A0A7S3VMJ7</accession>
<protein>
    <submittedName>
        <fullName evidence="2">Uncharacterized protein</fullName>
    </submittedName>
</protein>
<dbReference type="SUPFAM" id="SSF52833">
    <property type="entry name" value="Thioredoxin-like"/>
    <property type="match status" value="1"/>
</dbReference>
<dbReference type="PANTHER" id="PTHR21148">
    <property type="entry name" value="THIOREDOXIN DOMAIN-CONTAINING PROTEIN 9"/>
    <property type="match status" value="1"/>
</dbReference>
<organism evidence="2">
    <name type="scientific">Dunaliella tertiolecta</name>
    <name type="common">Green alga</name>
    <dbReference type="NCBI Taxonomy" id="3047"/>
    <lineage>
        <taxon>Eukaryota</taxon>
        <taxon>Viridiplantae</taxon>
        <taxon>Chlorophyta</taxon>
        <taxon>core chlorophytes</taxon>
        <taxon>Chlorophyceae</taxon>
        <taxon>CS clade</taxon>
        <taxon>Chlamydomonadales</taxon>
        <taxon>Dunaliellaceae</taxon>
        <taxon>Dunaliella</taxon>
    </lineage>
</organism>
<evidence type="ECO:0000313" key="2">
    <source>
        <dbReference type="EMBL" id="CAE0495775.1"/>
    </source>
</evidence>
<dbReference type="AlphaFoldDB" id="A0A7S3VMJ7"/>
<dbReference type="InterPro" id="IPR036249">
    <property type="entry name" value="Thioredoxin-like_sf"/>
</dbReference>
<gene>
    <name evidence="2" type="ORF">DTER00134_LOCUS10848</name>
</gene>
<proteinExistence type="predicted"/>
<dbReference type="Gene3D" id="3.40.30.10">
    <property type="entry name" value="Glutaredoxin"/>
    <property type="match status" value="1"/>
</dbReference>